<proteinExistence type="predicted"/>
<name>A0A6J5NY79_9CAUD</name>
<protein>
    <submittedName>
        <fullName evidence="1">Uncharacterized protein</fullName>
    </submittedName>
</protein>
<gene>
    <name evidence="1" type="ORF">UFOVP723_90</name>
</gene>
<accession>A0A6J5NY79</accession>
<dbReference type="EMBL" id="LR796697">
    <property type="protein sequence ID" value="CAB4160174.1"/>
    <property type="molecule type" value="Genomic_DNA"/>
</dbReference>
<organism evidence="1">
    <name type="scientific">uncultured Caudovirales phage</name>
    <dbReference type="NCBI Taxonomy" id="2100421"/>
    <lineage>
        <taxon>Viruses</taxon>
        <taxon>Duplodnaviria</taxon>
        <taxon>Heunggongvirae</taxon>
        <taxon>Uroviricota</taxon>
        <taxon>Caudoviricetes</taxon>
        <taxon>Peduoviridae</taxon>
        <taxon>Maltschvirus</taxon>
        <taxon>Maltschvirus maltsch</taxon>
    </lineage>
</organism>
<sequence length="89" mass="10430">MEPNQTPENVMEQLGSIDTYEEQMEAFLQELSLRSTMTPTQREIELMSIDELTAENELVQQKRSTRSAAQRKYIAERFEREQNTGTDEK</sequence>
<evidence type="ECO:0000313" key="1">
    <source>
        <dbReference type="EMBL" id="CAB4160174.1"/>
    </source>
</evidence>
<reference evidence="1" key="1">
    <citation type="submission" date="2020-04" db="EMBL/GenBank/DDBJ databases">
        <authorList>
            <person name="Chiriac C."/>
            <person name="Salcher M."/>
            <person name="Ghai R."/>
            <person name="Kavagutti S V."/>
        </authorList>
    </citation>
    <scope>NUCLEOTIDE SEQUENCE</scope>
</reference>